<dbReference type="EMBL" id="GGFM01010332">
    <property type="protein sequence ID" value="MBW31083.1"/>
    <property type="molecule type" value="Transcribed_RNA"/>
</dbReference>
<accession>A0A2M3ZRF3</accession>
<reference evidence="1" key="1">
    <citation type="submission" date="2018-01" db="EMBL/GenBank/DDBJ databases">
        <title>An insight into the sialome of Amazonian anophelines.</title>
        <authorList>
            <person name="Ribeiro J.M."/>
            <person name="Scarpassa V."/>
            <person name="Calvo E."/>
        </authorList>
    </citation>
    <scope>NUCLEOTIDE SEQUENCE</scope>
    <source>
        <tissue evidence="1">Salivary glands</tissue>
    </source>
</reference>
<dbReference type="AlphaFoldDB" id="A0A2M3ZRF3"/>
<sequence>MIRAATTIITVAAVAASQAIIIIRRTDLSLSTAKDRVPAFGSHHLRHRCHTGILITTGVTSTIISSSSMVVLIEVLPPGAHCPVR</sequence>
<protein>
    <submittedName>
        <fullName evidence="1">Putative secreted peptide</fullName>
    </submittedName>
</protein>
<proteinExistence type="predicted"/>
<evidence type="ECO:0000313" key="1">
    <source>
        <dbReference type="EMBL" id="MBW31083.1"/>
    </source>
</evidence>
<organism evidence="1">
    <name type="scientific">Anopheles braziliensis</name>
    <dbReference type="NCBI Taxonomy" id="58242"/>
    <lineage>
        <taxon>Eukaryota</taxon>
        <taxon>Metazoa</taxon>
        <taxon>Ecdysozoa</taxon>
        <taxon>Arthropoda</taxon>
        <taxon>Hexapoda</taxon>
        <taxon>Insecta</taxon>
        <taxon>Pterygota</taxon>
        <taxon>Neoptera</taxon>
        <taxon>Endopterygota</taxon>
        <taxon>Diptera</taxon>
        <taxon>Nematocera</taxon>
        <taxon>Culicoidea</taxon>
        <taxon>Culicidae</taxon>
        <taxon>Anophelinae</taxon>
        <taxon>Anopheles</taxon>
    </lineage>
</organism>
<name>A0A2M3ZRF3_9DIPT</name>